<dbReference type="InterPro" id="IPR036249">
    <property type="entry name" value="Thioredoxin-like_sf"/>
</dbReference>
<accession>A0A562JJY1</accession>
<dbReference type="InterPro" id="IPR051548">
    <property type="entry name" value="Grx-like_ET"/>
</dbReference>
<evidence type="ECO:0000259" key="1">
    <source>
        <dbReference type="Pfam" id="PF00462"/>
    </source>
</evidence>
<sequence length="74" mass="8348">MKNIKIYSSNTCSNCTAAKEYLKEKGYEYEEKNVSTDQAAKKELISMGYMGVPVIMIDEDVVVGFNKSKLDELL</sequence>
<feature type="domain" description="Glutaredoxin" evidence="1">
    <location>
        <begin position="4"/>
        <end position="62"/>
    </location>
</feature>
<dbReference type="InterPro" id="IPR002109">
    <property type="entry name" value="Glutaredoxin"/>
</dbReference>
<dbReference type="Proteomes" id="UP000315343">
    <property type="component" value="Unassembled WGS sequence"/>
</dbReference>
<name>A0A562JJY1_9FIRM</name>
<dbReference type="RefSeq" id="WP_019228747.1">
    <property type="nucleotide sequence ID" value="NZ_DAMBUX010000007.1"/>
</dbReference>
<comment type="caution">
    <text evidence="2">The sequence shown here is derived from an EMBL/GenBank/DDBJ whole genome shotgun (WGS) entry which is preliminary data.</text>
</comment>
<evidence type="ECO:0000313" key="2">
    <source>
        <dbReference type="EMBL" id="TWH83527.1"/>
    </source>
</evidence>
<dbReference type="EMBL" id="VLKH01000001">
    <property type="protein sequence ID" value="TWH83527.1"/>
    <property type="molecule type" value="Genomic_DNA"/>
</dbReference>
<dbReference type="SUPFAM" id="SSF52833">
    <property type="entry name" value="Thioredoxin-like"/>
    <property type="match status" value="1"/>
</dbReference>
<evidence type="ECO:0000313" key="3">
    <source>
        <dbReference type="Proteomes" id="UP000315343"/>
    </source>
</evidence>
<protein>
    <submittedName>
        <fullName evidence="2">Glutaredoxin-like YruB-family protein</fullName>
    </submittedName>
</protein>
<dbReference type="PROSITE" id="PS51354">
    <property type="entry name" value="GLUTAREDOXIN_2"/>
    <property type="match status" value="1"/>
</dbReference>
<dbReference type="GO" id="GO:0045454">
    <property type="term" value="P:cell redox homeostasis"/>
    <property type="evidence" value="ECO:0007669"/>
    <property type="project" value="TreeGrafter"/>
</dbReference>
<dbReference type="CDD" id="cd02976">
    <property type="entry name" value="NrdH"/>
    <property type="match status" value="1"/>
</dbReference>
<reference evidence="2 3" key="1">
    <citation type="submission" date="2019-07" db="EMBL/GenBank/DDBJ databases">
        <title>Genomic Encyclopedia of Type Strains, Phase I: the one thousand microbial genomes (KMG-I) project.</title>
        <authorList>
            <person name="Kyrpides N."/>
        </authorList>
    </citation>
    <scope>NUCLEOTIDE SEQUENCE [LARGE SCALE GENOMIC DNA]</scope>
    <source>
        <strain evidence="2 3">DSM 13558</strain>
    </source>
</reference>
<dbReference type="PANTHER" id="PTHR34386">
    <property type="entry name" value="GLUTAREDOXIN"/>
    <property type="match status" value="1"/>
</dbReference>
<keyword evidence="3" id="KW-1185">Reference proteome</keyword>
<organism evidence="2 3">
    <name type="scientific">Sedimentibacter saalensis</name>
    <dbReference type="NCBI Taxonomy" id="130788"/>
    <lineage>
        <taxon>Bacteria</taxon>
        <taxon>Bacillati</taxon>
        <taxon>Bacillota</taxon>
        <taxon>Tissierellia</taxon>
        <taxon>Sedimentibacter</taxon>
    </lineage>
</organism>
<dbReference type="Pfam" id="PF00462">
    <property type="entry name" value="Glutaredoxin"/>
    <property type="match status" value="1"/>
</dbReference>
<dbReference type="OrthoDB" id="3174166at2"/>
<dbReference type="Gene3D" id="3.40.30.10">
    <property type="entry name" value="Glutaredoxin"/>
    <property type="match status" value="1"/>
</dbReference>
<dbReference type="GO" id="GO:0009055">
    <property type="term" value="F:electron transfer activity"/>
    <property type="evidence" value="ECO:0007669"/>
    <property type="project" value="TreeGrafter"/>
</dbReference>
<gene>
    <name evidence="2" type="ORF">LY60_00137</name>
</gene>
<dbReference type="PANTHER" id="PTHR34386:SF1">
    <property type="entry name" value="GLUTAREDOXIN-LIKE PROTEIN NRDH"/>
    <property type="match status" value="1"/>
</dbReference>
<proteinExistence type="predicted"/>
<dbReference type="AlphaFoldDB" id="A0A562JJY1"/>